<dbReference type="InterPro" id="IPR051786">
    <property type="entry name" value="ASN_synthetase/amidase"/>
</dbReference>
<feature type="domain" description="Glutamine amidotransferase type-2" evidence="4">
    <location>
        <begin position="50"/>
        <end position="140"/>
    </location>
</feature>
<evidence type="ECO:0000256" key="3">
    <source>
        <dbReference type="ARBA" id="ARBA00048741"/>
    </source>
</evidence>
<evidence type="ECO:0000313" key="6">
    <source>
        <dbReference type="Proteomes" id="UP000610456"/>
    </source>
</evidence>
<sequence>MPGFNLSTGVYRFPEKEKLDHIFYESISRSEYAINRFTLKKFINDKIFYDDEHYIIILDGVVLNKNFLVQEGENWEKAVIRLYKAHGETFFNNFRGSFTGAIYEKKEEKWIIFNDHLGSKHLYYFLQDDKIYISSEIRDLYSLFKGCSIEYHLDQQATYMLLSYGYMLDNHTLCTEIKKLEPGSFVRVQNNKIDIEKYYTLPLAPKEDNRSTSELIDGIDQKFKAAIKLQFDKDLEYGHSHLVALSGGLDSRMTSWVAHQMGYKDQINFTFSQSNYLDETIPKKIAADLKHEWIFKALDNGIFLKDLDEINRISGGNVLYYTLAHGNSMFKLLNLSNLGLVHSGQIGDIVISSFIKDFNNLEISGVKAYSKKFLDKIERPSPVANNIEEKEGILIYRRGLNGANNGLLIYQDNTETMSPFYDIDFFEYCLSIPIERRKKHQLYIKWVTTKYPEAAKYVWETTKKPVSTKEVKPIIIPIGGKKIPLKSFLPLFLHKTGIKKQKKKKKKSKEQMNPLDYWYETNNDIKEFQDQYFNQTIHLLDKNKKMKQEITELYTEGTAIEKNQVLTLLSAIKLFF</sequence>
<dbReference type="InterPro" id="IPR017932">
    <property type="entry name" value="GATase_2_dom"/>
</dbReference>
<name>A0A918SB70_9FLAO</name>
<dbReference type="InterPro" id="IPR014729">
    <property type="entry name" value="Rossmann-like_a/b/a_fold"/>
</dbReference>
<dbReference type="Proteomes" id="UP000610456">
    <property type="component" value="Unassembled WGS sequence"/>
</dbReference>
<keyword evidence="6" id="KW-1185">Reference proteome</keyword>
<dbReference type="PANTHER" id="PTHR43284:SF1">
    <property type="entry name" value="ASPARAGINE SYNTHETASE"/>
    <property type="match status" value="1"/>
</dbReference>
<proteinExistence type="predicted"/>
<evidence type="ECO:0000313" key="5">
    <source>
        <dbReference type="EMBL" id="GHA30185.1"/>
    </source>
</evidence>
<comment type="caution">
    <text evidence="5">The sequence shown here is derived from an EMBL/GenBank/DDBJ whole genome shotgun (WGS) entry which is preliminary data.</text>
</comment>
<organism evidence="5 6">
    <name type="scientific">Salinimicrobium marinum</name>
    <dbReference type="NCBI Taxonomy" id="680283"/>
    <lineage>
        <taxon>Bacteria</taxon>
        <taxon>Pseudomonadati</taxon>
        <taxon>Bacteroidota</taxon>
        <taxon>Flavobacteriia</taxon>
        <taxon>Flavobacteriales</taxon>
        <taxon>Flavobacteriaceae</taxon>
        <taxon>Salinimicrobium</taxon>
    </lineage>
</organism>
<dbReference type="EMBL" id="BMXB01000002">
    <property type="protein sequence ID" value="GHA30185.1"/>
    <property type="molecule type" value="Genomic_DNA"/>
</dbReference>
<protein>
    <recommendedName>
        <fullName evidence="2">asparagine synthase (glutamine-hydrolyzing)</fullName>
        <ecNumber evidence="2">6.3.5.4</ecNumber>
    </recommendedName>
</protein>
<dbReference type="Gene3D" id="3.60.20.10">
    <property type="entry name" value="Glutamine Phosphoribosylpyrophosphate, subunit 1, domain 1"/>
    <property type="match status" value="1"/>
</dbReference>
<dbReference type="AlphaFoldDB" id="A0A918SB70"/>
<reference evidence="5" key="1">
    <citation type="journal article" date="2014" name="Int. J. Syst. Evol. Microbiol.">
        <title>Complete genome sequence of Corynebacterium casei LMG S-19264T (=DSM 44701T), isolated from a smear-ripened cheese.</title>
        <authorList>
            <consortium name="US DOE Joint Genome Institute (JGI-PGF)"/>
            <person name="Walter F."/>
            <person name="Albersmeier A."/>
            <person name="Kalinowski J."/>
            <person name="Ruckert C."/>
        </authorList>
    </citation>
    <scope>NUCLEOTIDE SEQUENCE</scope>
    <source>
        <strain evidence="5">KCTC 12719</strain>
    </source>
</reference>
<dbReference type="PANTHER" id="PTHR43284">
    <property type="entry name" value="ASPARAGINE SYNTHETASE (GLUTAMINE-HYDROLYZING)"/>
    <property type="match status" value="1"/>
</dbReference>
<dbReference type="Gene3D" id="3.40.50.620">
    <property type="entry name" value="HUPs"/>
    <property type="match status" value="1"/>
</dbReference>
<dbReference type="SUPFAM" id="SSF56235">
    <property type="entry name" value="N-terminal nucleophile aminohydrolases (Ntn hydrolases)"/>
    <property type="match status" value="1"/>
</dbReference>
<comment type="catalytic activity">
    <reaction evidence="3">
        <text>L-aspartate + L-glutamine + ATP + H2O = L-asparagine + L-glutamate + AMP + diphosphate + H(+)</text>
        <dbReference type="Rhea" id="RHEA:12228"/>
        <dbReference type="ChEBI" id="CHEBI:15377"/>
        <dbReference type="ChEBI" id="CHEBI:15378"/>
        <dbReference type="ChEBI" id="CHEBI:29985"/>
        <dbReference type="ChEBI" id="CHEBI:29991"/>
        <dbReference type="ChEBI" id="CHEBI:30616"/>
        <dbReference type="ChEBI" id="CHEBI:33019"/>
        <dbReference type="ChEBI" id="CHEBI:58048"/>
        <dbReference type="ChEBI" id="CHEBI:58359"/>
        <dbReference type="ChEBI" id="CHEBI:456215"/>
        <dbReference type="EC" id="6.3.5.4"/>
    </reaction>
</comment>
<evidence type="ECO:0000256" key="2">
    <source>
        <dbReference type="ARBA" id="ARBA00012737"/>
    </source>
</evidence>
<accession>A0A918SB70</accession>
<comment type="pathway">
    <text evidence="1">Amino-acid biosynthesis; L-asparagine biosynthesis; L-asparagine from L-aspartate (L-Gln route): step 1/1.</text>
</comment>
<dbReference type="SUPFAM" id="SSF52402">
    <property type="entry name" value="Adenine nucleotide alpha hydrolases-like"/>
    <property type="match status" value="1"/>
</dbReference>
<dbReference type="Pfam" id="PF13537">
    <property type="entry name" value="GATase_7"/>
    <property type="match status" value="1"/>
</dbReference>
<dbReference type="InterPro" id="IPR029055">
    <property type="entry name" value="Ntn_hydrolases_N"/>
</dbReference>
<evidence type="ECO:0000259" key="4">
    <source>
        <dbReference type="Pfam" id="PF13537"/>
    </source>
</evidence>
<dbReference type="RefSeq" id="WP_189603543.1">
    <property type="nucleotide sequence ID" value="NZ_BMXB01000002.1"/>
</dbReference>
<gene>
    <name evidence="5" type="ORF">GCM10007103_09370</name>
</gene>
<reference evidence="5" key="2">
    <citation type="submission" date="2020-09" db="EMBL/GenBank/DDBJ databases">
        <authorList>
            <person name="Sun Q."/>
            <person name="Kim S."/>
        </authorList>
    </citation>
    <scope>NUCLEOTIDE SEQUENCE</scope>
    <source>
        <strain evidence="5">KCTC 12719</strain>
    </source>
</reference>
<evidence type="ECO:0000256" key="1">
    <source>
        <dbReference type="ARBA" id="ARBA00005187"/>
    </source>
</evidence>
<dbReference type="GO" id="GO:0004066">
    <property type="term" value="F:asparagine synthase (glutamine-hydrolyzing) activity"/>
    <property type="evidence" value="ECO:0007669"/>
    <property type="project" value="UniProtKB-EC"/>
</dbReference>
<dbReference type="EC" id="6.3.5.4" evidence="2"/>